<proteinExistence type="predicted"/>
<reference evidence="4" key="1">
    <citation type="submission" date="2025-08" db="UniProtKB">
        <authorList>
            <consortium name="RefSeq"/>
        </authorList>
    </citation>
    <scope>IDENTIFICATION</scope>
    <source>
        <tissue evidence="4">Leaves</tissue>
    </source>
</reference>
<gene>
    <name evidence="4" type="primary">LOC108984388</name>
</gene>
<feature type="region of interest" description="Disordered" evidence="2">
    <location>
        <begin position="38"/>
        <end position="144"/>
    </location>
</feature>
<feature type="compositionally biased region" description="Low complexity" evidence="2">
    <location>
        <begin position="42"/>
        <end position="52"/>
    </location>
</feature>
<feature type="coiled-coil region" evidence="1">
    <location>
        <begin position="148"/>
        <end position="175"/>
    </location>
</feature>
<protein>
    <submittedName>
        <fullName evidence="4">Calcium-dependent protein kinase 27-like</fullName>
    </submittedName>
</protein>
<dbReference type="RefSeq" id="XP_018811867.1">
    <property type="nucleotide sequence ID" value="XM_018956322.1"/>
</dbReference>
<accession>A0A2I4DXK1</accession>
<evidence type="ECO:0000313" key="3">
    <source>
        <dbReference type="Proteomes" id="UP000235220"/>
    </source>
</evidence>
<name>A0A2I4DXK1_JUGRE</name>
<dbReference type="OrthoDB" id="1436129at2759"/>
<dbReference type="PANTHER" id="PTHR36036">
    <property type="entry name" value="PROLINE-RICH FAMILY PROTEIN"/>
    <property type="match status" value="1"/>
</dbReference>
<dbReference type="Proteomes" id="UP000235220">
    <property type="component" value="Chromosome 10"/>
</dbReference>
<dbReference type="KEGG" id="jre:108984388"/>
<keyword evidence="1" id="KW-0175">Coiled coil</keyword>
<feature type="compositionally biased region" description="Pro residues" evidence="2">
    <location>
        <begin position="80"/>
        <end position="115"/>
    </location>
</feature>
<sequence length="264" mass="28604">MCYVGKATKIFIFVVTVLVVLGLVLGFGLLRHPLQKTHKCSGDSCRSVSSSPIPIPNPIYGPPSPPISNPSPDPSSSSQPSPPNPNPSPPPPDYNPPPSPPSPPPPTLAAPPFNQPSPALVTPGPVNATQSQTARKGDNEEGTMEARLMSMEEIIRKLMEEIGMLHQENATLRRTNEDLVRGGELSANKHAYSLRAPTDAATEEERRKMHLQIRKPGKKCVEMAKKIDTKSTVEQLIASTDLPYNVGVMTVPLPTKFKVPQMEM</sequence>
<dbReference type="GeneID" id="108984388"/>
<dbReference type="InterPro" id="IPR040277">
    <property type="entry name" value="Os04g0629400-like"/>
</dbReference>
<dbReference type="Gramene" id="Jr10_14420_p1">
    <property type="protein sequence ID" value="cds.Jr10_14420_p1"/>
    <property type="gene ID" value="Jr10_14420"/>
</dbReference>
<evidence type="ECO:0000256" key="1">
    <source>
        <dbReference type="SAM" id="Coils"/>
    </source>
</evidence>
<keyword evidence="3" id="KW-1185">Reference proteome</keyword>
<feature type="compositionally biased region" description="Pro residues" evidence="2">
    <location>
        <begin position="53"/>
        <end position="73"/>
    </location>
</feature>
<organism evidence="3 4">
    <name type="scientific">Juglans regia</name>
    <name type="common">English walnut</name>
    <dbReference type="NCBI Taxonomy" id="51240"/>
    <lineage>
        <taxon>Eukaryota</taxon>
        <taxon>Viridiplantae</taxon>
        <taxon>Streptophyta</taxon>
        <taxon>Embryophyta</taxon>
        <taxon>Tracheophyta</taxon>
        <taxon>Spermatophyta</taxon>
        <taxon>Magnoliopsida</taxon>
        <taxon>eudicotyledons</taxon>
        <taxon>Gunneridae</taxon>
        <taxon>Pentapetalae</taxon>
        <taxon>rosids</taxon>
        <taxon>fabids</taxon>
        <taxon>Fagales</taxon>
        <taxon>Juglandaceae</taxon>
        <taxon>Juglans</taxon>
    </lineage>
</organism>
<dbReference type="PANTHER" id="PTHR36036:SF1">
    <property type="entry name" value="PROLINE-RICH FAMILY PROTEIN"/>
    <property type="match status" value="1"/>
</dbReference>
<dbReference type="PRINTS" id="PR01217">
    <property type="entry name" value="PRICHEXTENSN"/>
</dbReference>
<dbReference type="AlphaFoldDB" id="A0A2I4DXK1"/>
<evidence type="ECO:0000313" key="4">
    <source>
        <dbReference type="RefSeq" id="XP_018811867.1"/>
    </source>
</evidence>
<evidence type="ECO:0000256" key="2">
    <source>
        <dbReference type="SAM" id="MobiDB-lite"/>
    </source>
</evidence>